<reference evidence="1" key="2">
    <citation type="submission" date="2025-09" db="UniProtKB">
        <authorList>
            <consortium name="Ensembl"/>
        </authorList>
    </citation>
    <scope>IDENTIFICATION</scope>
</reference>
<keyword evidence="2" id="KW-1185">Reference proteome</keyword>
<reference evidence="1" key="1">
    <citation type="submission" date="2025-08" db="UniProtKB">
        <authorList>
            <consortium name="Ensembl"/>
        </authorList>
    </citation>
    <scope>IDENTIFICATION</scope>
</reference>
<dbReference type="Ensembl" id="ENSSCAT00000012079.1">
    <property type="protein sequence ID" value="ENSSCAP00000010698.1"/>
    <property type="gene ID" value="ENSSCAG00000008066.1"/>
</dbReference>
<proteinExistence type="predicted"/>
<dbReference type="GeneTree" id="ENSGT01070000254641"/>
<organism evidence="1 2">
    <name type="scientific">Serinus canaria</name>
    <name type="common">Island canary</name>
    <name type="synonym">Fringilla canaria</name>
    <dbReference type="NCBI Taxonomy" id="9135"/>
    <lineage>
        <taxon>Eukaryota</taxon>
        <taxon>Metazoa</taxon>
        <taxon>Chordata</taxon>
        <taxon>Craniata</taxon>
        <taxon>Vertebrata</taxon>
        <taxon>Euteleostomi</taxon>
        <taxon>Archelosauria</taxon>
        <taxon>Archosauria</taxon>
        <taxon>Dinosauria</taxon>
        <taxon>Saurischia</taxon>
        <taxon>Theropoda</taxon>
        <taxon>Coelurosauria</taxon>
        <taxon>Aves</taxon>
        <taxon>Neognathae</taxon>
        <taxon>Neoaves</taxon>
        <taxon>Telluraves</taxon>
        <taxon>Australaves</taxon>
        <taxon>Passeriformes</taxon>
        <taxon>Passeroidea</taxon>
        <taxon>Fringillidae</taxon>
        <taxon>Carduelinae</taxon>
        <taxon>Serinus</taxon>
    </lineage>
</organism>
<dbReference type="AlphaFoldDB" id="A0A8C9MXS1"/>
<name>A0A8C9MXS1_SERCA</name>
<sequence length="230" mass="24800">FGDRHGLGDKSHFNVTWATLAAAPRHPQRDRNPCFEMVSRAGFIGIFYEGSCKVFKKPWFSYSWSLSWPKMGFEVLPLISQAQGMNSVTPAPLFGMNSVTPAPLFGMNSVTPAPLFGMNSVTPAPLFGMNSVTPAPLFGMNSVTPAPLFGMNSVTPAPLFGMNSVTPAPLFGMGQQWTLLCQAEIVAARPWGAHELNSSSSTLTFLSITATSPRAVNPQWPQQPGFSTSK</sequence>
<evidence type="ECO:0000313" key="2">
    <source>
        <dbReference type="Proteomes" id="UP000694409"/>
    </source>
</evidence>
<evidence type="ECO:0000313" key="1">
    <source>
        <dbReference type="Ensembl" id="ENSSCAP00000010698.1"/>
    </source>
</evidence>
<dbReference type="Proteomes" id="UP000694409">
    <property type="component" value="Unassembled WGS sequence"/>
</dbReference>
<protein>
    <submittedName>
        <fullName evidence="1">Uncharacterized protein</fullName>
    </submittedName>
</protein>
<accession>A0A8C9MXS1</accession>